<organism evidence="8 9">
    <name type="scientific">Reichenbachiella ulvae</name>
    <dbReference type="NCBI Taxonomy" id="2980104"/>
    <lineage>
        <taxon>Bacteria</taxon>
        <taxon>Pseudomonadati</taxon>
        <taxon>Bacteroidota</taxon>
        <taxon>Cytophagia</taxon>
        <taxon>Cytophagales</taxon>
        <taxon>Reichenbachiellaceae</taxon>
        <taxon>Reichenbachiella</taxon>
    </lineage>
</organism>
<evidence type="ECO:0000256" key="5">
    <source>
        <dbReference type="ARBA" id="ARBA00022679"/>
    </source>
</evidence>
<comment type="caution">
    <text evidence="8">The sequence shown here is derived from an EMBL/GenBank/DDBJ whole genome shotgun (WGS) entry which is preliminary data.</text>
</comment>
<evidence type="ECO:0000256" key="3">
    <source>
        <dbReference type="ARBA" id="ARBA00022490"/>
    </source>
</evidence>
<evidence type="ECO:0000256" key="4">
    <source>
        <dbReference type="ARBA" id="ARBA00022603"/>
    </source>
</evidence>
<gene>
    <name evidence="7" type="primary">pcm</name>
    <name evidence="8" type="ORF">N7U62_07745</name>
</gene>
<protein>
    <recommendedName>
        <fullName evidence="7">Protein-L-isoaspartate O-methyltransferase</fullName>
        <ecNumber evidence="7">2.1.1.77</ecNumber>
    </recommendedName>
    <alternativeName>
        <fullName evidence="7">L-isoaspartyl protein carboxyl methyltransferase</fullName>
    </alternativeName>
    <alternativeName>
        <fullName evidence="7">Protein L-isoaspartyl methyltransferase</fullName>
    </alternativeName>
    <alternativeName>
        <fullName evidence="7">Protein-beta-aspartate methyltransferase</fullName>
        <shortName evidence="7">PIMT</shortName>
    </alternativeName>
</protein>
<dbReference type="HAMAP" id="MF_00090">
    <property type="entry name" value="PIMT"/>
    <property type="match status" value="1"/>
</dbReference>
<keyword evidence="3 7" id="KW-0963">Cytoplasm</keyword>
<dbReference type="SUPFAM" id="SSF53335">
    <property type="entry name" value="S-adenosyl-L-methionine-dependent methyltransferases"/>
    <property type="match status" value="1"/>
</dbReference>
<proteinExistence type="inferred from homology"/>
<comment type="similarity">
    <text evidence="2 7">Belongs to the methyltransferase superfamily. L-isoaspartyl/D-aspartyl protein methyltransferase family.</text>
</comment>
<comment type="catalytic activity">
    <reaction evidence="7">
        <text>[protein]-L-isoaspartate + S-adenosyl-L-methionine = [protein]-L-isoaspartate alpha-methyl ester + S-adenosyl-L-homocysteine</text>
        <dbReference type="Rhea" id="RHEA:12705"/>
        <dbReference type="Rhea" id="RHEA-COMP:12143"/>
        <dbReference type="Rhea" id="RHEA-COMP:12144"/>
        <dbReference type="ChEBI" id="CHEBI:57856"/>
        <dbReference type="ChEBI" id="CHEBI:59789"/>
        <dbReference type="ChEBI" id="CHEBI:90596"/>
        <dbReference type="ChEBI" id="CHEBI:90598"/>
        <dbReference type="EC" id="2.1.1.77"/>
    </reaction>
</comment>
<keyword evidence="4 7" id="KW-0489">Methyltransferase</keyword>
<evidence type="ECO:0000256" key="2">
    <source>
        <dbReference type="ARBA" id="ARBA00005369"/>
    </source>
</evidence>
<evidence type="ECO:0000256" key="7">
    <source>
        <dbReference type="HAMAP-Rule" id="MF_00090"/>
    </source>
</evidence>
<dbReference type="Pfam" id="PF01135">
    <property type="entry name" value="PCMT"/>
    <property type="match status" value="1"/>
</dbReference>
<dbReference type="GO" id="GO:0032259">
    <property type="term" value="P:methylation"/>
    <property type="evidence" value="ECO:0007669"/>
    <property type="project" value="UniProtKB-KW"/>
</dbReference>
<evidence type="ECO:0000313" key="8">
    <source>
        <dbReference type="EMBL" id="MCV9386549.1"/>
    </source>
</evidence>
<accession>A0ABT3CSB9</accession>
<dbReference type="PANTHER" id="PTHR11579">
    <property type="entry name" value="PROTEIN-L-ISOASPARTATE O-METHYLTRANSFERASE"/>
    <property type="match status" value="1"/>
</dbReference>
<comment type="subcellular location">
    <subcellularLocation>
        <location evidence="1 7">Cytoplasm</location>
    </subcellularLocation>
</comment>
<dbReference type="InterPro" id="IPR029063">
    <property type="entry name" value="SAM-dependent_MTases_sf"/>
</dbReference>
<keyword evidence="9" id="KW-1185">Reference proteome</keyword>
<evidence type="ECO:0000256" key="1">
    <source>
        <dbReference type="ARBA" id="ARBA00004496"/>
    </source>
</evidence>
<name>A0ABT3CSB9_9BACT</name>
<dbReference type="NCBIfam" id="NF001453">
    <property type="entry name" value="PRK00312.1"/>
    <property type="match status" value="1"/>
</dbReference>
<dbReference type="Gene3D" id="3.40.50.150">
    <property type="entry name" value="Vaccinia Virus protein VP39"/>
    <property type="match status" value="1"/>
</dbReference>
<comment type="function">
    <text evidence="7">Catalyzes the methyl esterification of L-isoaspartyl residues in peptides and proteins that result from spontaneous decomposition of normal L-aspartyl and L-asparaginyl residues. It plays a role in the repair and/or degradation of damaged proteins.</text>
</comment>
<dbReference type="NCBIfam" id="TIGR00080">
    <property type="entry name" value="pimt"/>
    <property type="match status" value="1"/>
</dbReference>
<dbReference type="EC" id="2.1.1.77" evidence="7"/>
<dbReference type="PANTHER" id="PTHR11579:SF0">
    <property type="entry name" value="PROTEIN-L-ISOASPARTATE(D-ASPARTATE) O-METHYLTRANSFERASE"/>
    <property type="match status" value="1"/>
</dbReference>
<keyword evidence="6 7" id="KW-0949">S-adenosyl-L-methionine</keyword>
<dbReference type="CDD" id="cd02440">
    <property type="entry name" value="AdoMet_MTases"/>
    <property type="match status" value="1"/>
</dbReference>
<dbReference type="GO" id="GO:0004719">
    <property type="term" value="F:protein-L-isoaspartate (D-aspartate) O-methyltransferase activity"/>
    <property type="evidence" value="ECO:0007669"/>
    <property type="project" value="UniProtKB-EC"/>
</dbReference>
<dbReference type="InterPro" id="IPR000682">
    <property type="entry name" value="PCMT"/>
</dbReference>
<evidence type="ECO:0000313" key="9">
    <source>
        <dbReference type="Proteomes" id="UP001300692"/>
    </source>
</evidence>
<dbReference type="RefSeq" id="WP_264137358.1">
    <property type="nucleotide sequence ID" value="NZ_JAOYOD010000001.1"/>
</dbReference>
<feature type="active site" evidence="7">
    <location>
        <position position="66"/>
    </location>
</feature>
<dbReference type="Proteomes" id="UP001300692">
    <property type="component" value="Unassembled WGS sequence"/>
</dbReference>
<reference evidence="8 9" key="1">
    <citation type="submission" date="2022-10" db="EMBL/GenBank/DDBJ databases">
        <title>Comparative genomics and taxonomic characterization of three novel marine species of genus Reichenbachiella exhibiting antioxidant and polysaccharide degradation activities.</title>
        <authorList>
            <person name="Muhammad N."/>
            <person name="Lee Y.-J."/>
            <person name="Ko J."/>
            <person name="Kim S.-G."/>
        </authorList>
    </citation>
    <scope>NUCLEOTIDE SEQUENCE [LARGE SCALE GENOMIC DNA]</scope>
    <source>
        <strain evidence="8 9">ABR2-5</strain>
    </source>
</reference>
<sequence length="220" mass="24286">MGVKDSYKHKGMRRSLVRKLREKGIANERVLEAIGTVPRHVFFDEIFESHAYQDKAFPIAEGQTISQPYTVAFQSDILEVKPGDKILEVGTGSGYQCCVLLELGAEVVTIEYKEKLSLLAQKMLGQMGYQASRYLVGDGSLGCQEYAPYDGIIVTAGAPIQAVEVLTAQLKPGGRLIIPVGDLTTQRMVKITKVSESQIVKEEFNNFAFVPLLGDKGWKK</sequence>
<keyword evidence="5 7" id="KW-0808">Transferase</keyword>
<evidence type="ECO:0000256" key="6">
    <source>
        <dbReference type="ARBA" id="ARBA00022691"/>
    </source>
</evidence>
<dbReference type="EMBL" id="JAOYOD010000001">
    <property type="protein sequence ID" value="MCV9386549.1"/>
    <property type="molecule type" value="Genomic_DNA"/>
</dbReference>